<gene>
    <name evidence="1" type="ORF">TRIADDRAFT_62880</name>
</gene>
<dbReference type="KEGG" id="tad:TRIADDRAFT_62880"/>
<dbReference type="AlphaFoldDB" id="B3SF68"/>
<name>B3SF68_TRIAD</name>
<dbReference type="RefSeq" id="XP_002118887.1">
    <property type="nucleotide sequence ID" value="XM_002118851.1"/>
</dbReference>
<organism evidence="1 2">
    <name type="scientific">Trichoplax adhaerens</name>
    <name type="common">Trichoplax reptans</name>
    <dbReference type="NCBI Taxonomy" id="10228"/>
    <lineage>
        <taxon>Eukaryota</taxon>
        <taxon>Metazoa</taxon>
        <taxon>Placozoa</taxon>
        <taxon>Uniplacotomia</taxon>
        <taxon>Trichoplacea</taxon>
        <taxon>Trichoplacidae</taxon>
        <taxon>Trichoplax</taxon>
    </lineage>
</organism>
<dbReference type="EMBL" id="DS985958">
    <property type="protein sequence ID" value="EDV18625.1"/>
    <property type="molecule type" value="Genomic_DNA"/>
</dbReference>
<evidence type="ECO:0000313" key="1">
    <source>
        <dbReference type="EMBL" id="EDV18625.1"/>
    </source>
</evidence>
<protein>
    <submittedName>
        <fullName evidence="1">Uncharacterized protein</fullName>
    </submittedName>
</protein>
<dbReference type="HOGENOM" id="CLU_1252077_0_0_1"/>
<dbReference type="CTD" id="6760103"/>
<sequence length="221" mass="25169">MQNFTNVIYHSNKTLTKHNPLSKFLDGHEIPIQGSQQTFILLPPEEATNLKKYVSKQPKITFIQFLGENPGKHYIKTEVDLFFMAKTALLQSTIQHNCDVVLNAFNILQSESASQISSELSLFEEDITECILFSDYAALNLRAGNKKQNFNPNSLGTLGLKTRIYEKLVPHVLWFCDDNQLSALEEFRDSLVSVRDDSIFTGMITLNKRDEINIKGILQIQ</sequence>
<dbReference type="GeneID" id="6760103"/>
<accession>B3SF68</accession>
<reference evidence="1 2" key="1">
    <citation type="journal article" date="2008" name="Nature">
        <title>The Trichoplax genome and the nature of placozoans.</title>
        <authorList>
            <person name="Srivastava M."/>
            <person name="Begovic E."/>
            <person name="Chapman J."/>
            <person name="Putnam N.H."/>
            <person name="Hellsten U."/>
            <person name="Kawashima T."/>
            <person name="Kuo A."/>
            <person name="Mitros T."/>
            <person name="Salamov A."/>
            <person name="Carpenter M.L."/>
            <person name="Signorovitch A.Y."/>
            <person name="Moreno M.A."/>
            <person name="Kamm K."/>
            <person name="Grimwood J."/>
            <person name="Schmutz J."/>
            <person name="Shapiro H."/>
            <person name="Grigoriev I.V."/>
            <person name="Buss L.W."/>
            <person name="Schierwater B."/>
            <person name="Dellaporta S.L."/>
            <person name="Rokhsar D.S."/>
        </authorList>
    </citation>
    <scope>NUCLEOTIDE SEQUENCE [LARGE SCALE GENOMIC DNA]</scope>
    <source>
        <strain evidence="1 2">Grell-BS-1999</strain>
    </source>
</reference>
<dbReference type="InParanoid" id="B3SF68"/>
<keyword evidence="2" id="KW-1185">Reference proteome</keyword>
<dbReference type="Proteomes" id="UP000009022">
    <property type="component" value="Unassembled WGS sequence"/>
</dbReference>
<evidence type="ECO:0000313" key="2">
    <source>
        <dbReference type="Proteomes" id="UP000009022"/>
    </source>
</evidence>
<proteinExistence type="predicted"/>